<proteinExistence type="predicted"/>
<dbReference type="Proteomes" id="UP000595278">
    <property type="component" value="Chromosome"/>
</dbReference>
<accession>A0A974NFV4</accession>
<evidence type="ECO:0000313" key="1">
    <source>
        <dbReference type="EMBL" id="QQP85737.1"/>
    </source>
</evidence>
<protein>
    <submittedName>
        <fullName evidence="1">Uncharacterized protein</fullName>
    </submittedName>
</protein>
<dbReference type="EMBL" id="CP067393">
    <property type="protein sequence ID" value="QQP85737.1"/>
    <property type="molecule type" value="Genomic_DNA"/>
</dbReference>
<gene>
    <name evidence="1" type="ORF">JHT90_00280</name>
</gene>
<dbReference type="AlphaFoldDB" id="A0A974NFV4"/>
<keyword evidence="2" id="KW-1185">Reference proteome</keyword>
<dbReference type="KEGG" id="eaz:JHT90_00280"/>
<sequence>MLNREFALEILKVCTNTVIPEEQKAQIIELCQKYNFGYPSSQFISAYEYLVEKDYIKGCIGYGFSLPFIATEKGVNFLGT</sequence>
<name>A0A974NFV4_9GAMM</name>
<evidence type="ECO:0000313" key="2">
    <source>
        <dbReference type="Proteomes" id="UP000595278"/>
    </source>
</evidence>
<reference evidence="1 2" key="1">
    <citation type="submission" date="2021-01" db="EMBL/GenBank/DDBJ databases">
        <title>Entomomonas sp. F2A isolated from a house cricket (Acheta domesticus).</title>
        <authorList>
            <person name="Spergser J."/>
            <person name="Busse H.-J."/>
        </authorList>
    </citation>
    <scope>NUCLEOTIDE SEQUENCE [LARGE SCALE GENOMIC DNA]</scope>
    <source>
        <strain evidence="1 2">F2A</strain>
    </source>
</reference>
<dbReference type="RefSeq" id="WP_201092656.1">
    <property type="nucleotide sequence ID" value="NZ_CP067393.1"/>
</dbReference>
<organism evidence="1 2">
    <name type="scientific">Entomomonas asaccharolytica</name>
    <dbReference type="NCBI Taxonomy" id="2785331"/>
    <lineage>
        <taxon>Bacteria</taxon>
        <taxon>Pseudomonadati</taxon>
        <taxon>Pseudomonadota</taxon>
        <taxon>Gammaproteobacteria</taxon>
        <taxon>Pseudomonadales</taxon>
        <taxon>Pseudomonadaceae</taxon>
        <taxon>Entomomonas</taxon>
    </lineage>
</organism>